<gene>
    <name evidence="1" type="ORF">TM448B01842_0002</name>
</gene>
<reference evidence="1" key="1">
    <citation type="submission" date="2020-03" db="EMBL/GenBank/DDBJ databases">
        <title>The deep terrestrial virosphere.</title>
        <authorList>
            <person name="Holmfeldt K."/>
            <person name="Nilsson E."/>
            <person name="Simone D."/>
            <person name="Lopez-Fernandez M."/>
            <person name="Wu X."/>
            <person name="de Brujin I."/>
            <person name="Lundin D."/>
            <person name="Andersson A."/>
            <person name="Bertilsson S."/>
            <person name="Dopson M."/>
        </authorList>
    </citation>
    <scope>NUCLEOTIDE SEQUENCE</scope>
    <source>
        <strain evidence="1">TM448B01842</strain>
    </source>
</reference>
<dbReference type="AlphaFoldDB" id="A0A6M3XTL9"/>
<evidence type="ECO:0000313" key="1">
    <source>
        <dbReference type="EMBL" id="QJI00134.1"/>
    </source>
</evidence>
<proteinExistence type="predicted"/>
<dbReference type="EMBL" id="MT144831">
    <property type="protein sequence ID" value="QJI00134.1"/>
    <property type="molecule type" value="Genomic_DNA"/>
</dbReference>
<sequence>MKIETIESQSRRDFYAVYVCEHCGHKERGSGYDDDNFHRNVIPKMTCSKCGKTAGDNYRPLTTKYAAHEVV</sequence>
<accession>A0A6M3XTL9</accession>
<protein>
    <submittedName>
        <fullName evidence="1">Uncharacterized protein</fullName>
    </submittedName>
</protein>
<name>A0A6M3XTL9_9ZZZZ</name>
<organism evidence="1">
    <name type="scientific">viral metagenome</name>
    <dbReference type="NCBI Taxonomy" id="1070528"/>
    <lineage>
        <taxon>unclassified sequences</taxon>
        <taxon>metagenomes</taxon>
        <taxon>organismal metagenomes</taxon>
    </lineage>
</organism>